<proteinExistence type="predicted"/>
<dbReference type="SUPFAM" id="SSF109635">
    <property type="entry name" value="DnaK suppressor protein DksA, alpha-hairpin domain"/>
    <property type="match status" value="1"/>
</dbReference>
<feature type="domain" description="Zinc finger DksA/TraR C4-type" evidence="5">
    <location>
        <begin position="80"/>
        <end position="114"/>
    </location>
</feature>
<evidence type="ECO:0000256" key="4">
    <source>
        <dbReference type="PROSITE-ProRule" id="PRU00510"/>
    </source>
</evidence>
<keyword evidence="1" id="KW-0479">Metal-binding</keyword>
<gene>
    <name evidence="6" type="ORF">WCY31_05315</name>
</gene>
<keyword evidence="3" id="KW-0862">Zinc</keyword>
<dbReference type="InterPro" id="IPR000962">
    <property type="entry name" value="Znf_DskA_TraR"/>
</dbReference>
<accession>A0ABZ3HC72</accession>
<evidence type="ECO:0000256" key="3">
    <source>
        <dbReference type="ARBA" id="ARBA00022833"/>
    </source>
</evidence>
<reference evidence="6 7" key="1">
    <citation type="submission" date="2024-03" db="EMBL/GenBank/DDBJ databases">
        <title>Sulfurimonas sp. HSL3-1.</title>
        <authorList>
            <person name="Wang S."/>
        </authorList>
    </citation>
    <scope>NUCLEOTIDE SEQUENCE [LARGE SCALE GENOMIC DNA]</scope>
    <source>
        <strain evidence="6 7">HSL3-1</strain>
    </source>
</reference>
<evidence type="ECO:0000256" key="1">
    <source>
        <dbReference type="ARBA" id="ARBA00022723"/>
    </source>
</evidence>
<dbReference type="RefSeq" id="WP_345971283.1">
    <property type="nucleotide sequence ID" value="NZ_CP147920.1"/>
</dbReference>
<dbReference type="PROSITE" id="PS51128">
    <property type="entry name" value="ZF_DKSA_2"/>
    <property type="match status" value="1"/>
</dbReference>
<sequence length="115" mass="13038">MKKKHLETFETTLLAMKSELESSIARLLEENDAVTTTDDGVDMQDEVALENESRNETALIQQQRHELDEVNHALAKIKNGTYGVCEASGDKIPLERLQAIPHARYCIEEQREAEL</sequence>
<dbReference type="Pfam" id="PF01258">
    <property type="entry name" value="zf-dskA_traR"/>
    <property type="match status" value="1"/>
</dbReference>
<organism evidence="6 7">
    <name type="scientific">Sulfurimonas diazotrophicus</name>
    <dbReference type="NCBI Taxonomy" id="3131939"/>
    <lineage>
        <taxon>Bacteria</taxon>
        <taxon>Pseudomonadati</taxon>
        <taxon>Campylobacterota</taxon>
        <taxon>Epsilonproteobacteria</taxon>
        <taxon>Campylobacterales</taxon>
        <taxon>Sulfurimonadaceae</taxon>
        <taxon>Sulfurimonas</taxon>
    </lineage>
</organism>
<protein>
    <submittedName>
        <fullName evidence="6">TraR/DksA C4-type zinc finger protein</fullName>
    </submittedName>
</protein>
<dbReference type="SUPFAM" id="SSF57716">
    <property type="entry name" value="Glucocorticoid receptor-like (DNA-binding domain)"/>
    <property type="match status" value="1"/>
</dbReference>
<dbReference type="Proteomes" id="UP001447842">
    <property type="component" value="Chromosome"/>
</dbReference>
<feature type="zinc finger region" description="dksA C4-type" evidence="4">
    <location>
        <begin position="85"/>
        <end position="109"/>
    </location>
</feature>
<evidence type="ECO:0000259" key="5">
    <source>
        <dbReference type="Pfam" id="PF01258"/>
    </source>
</evidence>
<name>A0ABZ3HC72_9BACT</name>
<dbReference type="Gene3D" id="1.20.120.910">
    <property type="entry name" value="DksA, coiled-coil domain"/>
    <property type="match status" value="1"/>
</dbReference>
<evidence type="ECO:0000313" key="6">
    <source>
        <dbReference type="EMBL" id="XAU16127.1"/>
    </source>
</evidence>
<keyword evidence="2" id="KW-0863">Zinc-finger</keyword>
<dbReference type="PANTHER" id="PTHR33823:SF4">
    <property type="entry name" value="GENERAL STRESS PROTEIN 16O"/>
    <property type="match status" value="1"/>
</dbReference>
<dbReference type="PANTHER" id="PTHR33823">
    <property type="entry name" value="RNA POLYMERASE-BINDING TRANSCRIPTION FACTOR DKSA-RELATED"/>
    <property type="match status" value="1"/>
</dbReference>
<evidence type="ECO:0000313" key="7">
    <source>
        <dbReference type="Proteomes" id="UP001447842"/>
    </source>
</evidence>
<keyword evidence="7" id="KW-1185">Reference proteome</keyword>
<evidence type="ECO:0000256" key="2">
    <source>
        <dbReference type="ARBA" id="ARBA00022771"/>
    </source>
</evidence>
<dbReference type="EMBL" id="CP147920">
    <property type="protein sequence ID" value="XAU16127.1"/>
    <property type="molecule type" value="Genomic_DNA"/>
</dbReference>
<dbReference type="InterPro" id="IPR037187">
    <property type="entry name" value="DnaK_N"/>
</dbReference>